<feature type="region of interest" description="Disordered" evidence="1">
    <location>
        <begin position="220"/>
        <end position="246"/>
    </location>
</feature>
<dbReference type="AlphaFoldDB" id="A0A7L9UMX1"/>
<reference evidence="2 3" key="1">
    <citation type="submission" date="2020-10" db="EMBL/GenBank/DDBJ databases">
        <title>Genome sequencing of Bifidobacterium longum subsp. longum KCTC 5915.</title>
        <authorList>
            <person name="Kim J."/>
        </authorList>
    </citation>
    <scope>NUCLEOTIDE SEQUENCE [LARGE SCALE GENOMIC DNA]</scope>
    <source>
        <strain evidence="2 3">KCTC 5915</strain>
    </source>
</reference>
<accession>A0A7L9UMX1</accession>
<dbReference type="Proteomes" id="UP000593918">
    <property type="component" value="Chromosome"/>
</dbReference>
<sequence>MLTLNNLTPGERYEIQLWTNDCRIATSGKNYNPGKTTNIADLGGMVKLEQNSQKAAGGTGQYVTGMFIASGTSKTLTLAGSNPDDSADSREAILPAYQLRKIGADKTALSDLVAKAEGSKASDYEATSWESLEAALGAVRTVLNDDAALQKDVDAAAQQLESAMSALKPAEPDVPTEGSLDESKLQALVDKVKGYNKADYQSGWDAFAAALANAQQVLQSSADQQEVDGELSAQRTEGSSLVLHKK</sequence>
<proteinExistence type="predicted"/>
<dbReference type="Gene3D" id="1.20.1270.90">
    <property type="entry name" value="AF1782-like"/>
    <property type="match status" value="2"/>
</dbReference>
<organism evidence="2 3">
    <name type="scientific">Bifidobacterium longum subsp. longum</name>
    <dbReference type="NCBI Taxonomy" id="1679"/>
    <lineage>
        <taxon>Bacteria</taxon>
        <taxon>Bacillati</taxon>
        <taxon>Actinomycetota</taxon>
        <taxon>Actinomycetes</taxon>
        <taxon>Bifidobacteriales</taxon>
        <taxon>Bifidobacteriaceae</taxon>
        <taxon>Bifidobacterium</taxon>
    </lineage>
</organism>
<protein>
    <submittedName>
        <fullName evidence="2">FIVAR domain-containing protein</fullName>
    </submittedName>
</protein>
<gene>
    <name evidence="2" type="ORF">BL5915_01715</name>
</gene>
<dbReference type="RefSeq" id="WP_101014673.1">
    <property type="nucleotide sequence ID" value="NZ_CAKMBY010000010.1"/>
</dbReference>
<evidence type="ECO:0000256" key="1">
    <source>
        <dbReference type="SAM" id="MobiDB-lite"/>
    </source>
</evidence>
<dbReference type="Pfam" id="PF07554">
    <property type="entry name" value="FIVAR"/>
    <property type="match status" value="2"/>
</dbReference>
<dbReference type="EMBL" id="CP062943">
    <property type="protein sequence ID" value="QOL55582.1"/>
    <property type="molecule type" value="Genomic_DNA"/>
</dbReference>
<evidence type="ECO:0000313" key="3">
    <source>
        <dbReference type="Proteomes" id="UP000593918"/>
    </source>
</evidence>
<evidence type="ECO:0000313" key="2">
    <source>
        <dbReference type="EMBL" id="QOL55582.1"/>
    </source>
</evidence>
<name>A0A7L9UMX1_BIFLL</name>